<sequence length="204" mass="23863">MIFYWLNLVILRLSLGGKWFFNATLELMKDKVRSRREMYRYGGLPLAFQCWFYECCPYTRKKLTYRIGDLVPRILNWTVKKKVTFKRLRKEFFLLSREQKNKVAPIPHLDRLMFMGESNPGFVKGIRPYGDERKNAGIAALISAIAFEKGLKRGEETYLAALVEVMPDVQIEVPDCVANLLKEFKDMMSPELPRELPGEPSLRF</sequence>
<evidence type="ECO:0000313" key="3">
    <source>
        <dbReference type="RefSeq" id="XP_016477985.1"/>
    </source>
</evidence>
<gene>
    <name evidence="2 3" type="primary">LOC107799392</name>
</gene>
<reference evidence="2 3" key="1">
    <citation type="submission" date="2025-04" db="UniProtKB">
        <authorList>
            <consortium name="RefSeq"/>
        </authorList>
    </citation>
    <scope>IDENTIFICATION</scope>
</reference>
<dbReference type="PANTHER" id="PTHR48449:SF1">
    <property type="entry name" value="DUF1985 DOMAIN-CONTAINING PROTEIN"/>
    <property type="match status" value="1"/>
</dbReference>
<evidence type="ECO:0000313" key="2">
    <source>
        <dbReference type="RefSeq" id="XP_016477984.1"/>
    </source>
</evidence>
<feature type="chain" id="PRO_5015069891" evidence="1">
    <location>
        <begin position="17"/>
        <end position="204"/>
    </location>
</feature>
<evidence type="ECO:0000256" key="1">
    <source>
        <dbReference type="SAM" id="SignalP"/>
    </source>
</evidence>
<dbReference type="PANTHER" id="PTHR48449">
    <property type="entry name" value="DUF1985 DOMAIN-CONTAINING PROTEIN"/>
    <property type="match status" value="1"/>
</dbReference>
<name>A0A1S4AMZ3_TOBAC</name>
<accession>A0A1S4AMZ3</accession>
<feature type="signal peptide" evidence="1">
    <location>
        <begin position="1"/>
        <end position="16"/>
    </location>
</feature>
<dbReference type="OrthoDB" id="1302170at2759"/>
<dbReference type="AlphaFoldDB" id="A0A1S4AMZ3"/>
<organism evidence="3">
    <name type="scientific">Nicotiana tabacum</name>
    <name type="common">Common tobacco</name>
    <dbReference type="NCBI Taxonomy" id="4097"/>
    <lineage>
        <taxon>Eukaryota</taxon>
        <taxon>Viridiplantae</taxon>
        <taxon>Streptophyta</taxon>
        <taxon>Embryophyta</taxon>
        <taxon>Tracheophyta</taxon>
        <taxon>Spermatophyta</taxon>
        <taxon>Magnoliopsida</taxon>
        <taxon>eudicotyledons</taxon>
        <taxon>Gunneridae</taxon>
        <taxon>Pentapetalae</taxon>
        <taxon>asterids</taxon>
        <taxon>lamiids</taxon>
        <taxon>Solanales</taxon>
        <taxon>Solanaceae</taxon>
        <taxon>Nicotianoideae</taxon>
        <taxon>Nicotianeae</taxon>
        <taxon>Nicotiana</taxon>
    </lineage>
</organism>
<dbReference type="RefSeq" id="XP_016477985.1">
    <property type="nucleotide sequence ID" value="XM_016622499.1"/>
</dbReference>
<protein>
    <submittedName>
        <fullName evidence="2 3">Uncharacterized protein</fullName>
    </submittedName>
</protein>
<dbReference type="KEGG" id="nta:107799392"/>
<keyword evidence="1" id="KW-0732">Signal</keyword>
<dbReference type="PaxDb" id="4097-A0A1S4AMZ3"/>
<proteinExistence type="predicted"/>
<dbReference type="RefSeq" id="XP_016477984.1">
    <property type="nucleotide sequence ID" value="XM_016622498.1"/>
</dbReference>